<gene>
    <name evidence="1" type="ORF">MUK42_06185</name>
</gene>
<dbReference type="AlphaFoldDB" id="A0A9E7HGS8"/>
<proteinExistence type="predicted"/>
<reference evidence="1" key="1">
    <citation type="submission" date="2022-05" db="EMBL/GenBank/DDBJ databases">
        <title>The Musa troglodytarum L. genome provides insights into the mechanism of non-climacteric behaviour and enrichment of carotenoids.</title>
        <authorList>
            <person name="Wang J."/>
        </authorList>
    </citation>
    <scope>NUCLEOTIDE SEQUENCE</scope>
    <source>
        <tissue evidence="1">Leaf</tissue>
    </source>
</reference>
<sequence length="73" mass="7843">MHSPSLLSSHPALIPWPFHSAPLSTPPYSAAAWRPMSSSGRRSSISTASAASFAQRGSYLIPCDIETRYLGPQ</sequence>
<name>A0A9E7HGS8_9LILI</name>
<dbReference type="EMBL" id="CP097510">
    <property type="protein sequence ID" value="URE32905.1"/>
    <property type="molecule type" value="Genomic_DNA"/>
</dbReference>
<dbReference type="Proteomes" id="UP001055439">
    <property type="component" value="Chromosome 8"/>
</dbReference>
<protein>
    <submittedName>
        <fullName evidence="1">Pentatricopeptide repeat-containing protein</fullName>
    </submittedName>
</protein>
<dbReference type="OrthoDB" id="185373at2759"/>
<accession>A0A9E7HGS8</accession>
<evidence type="ECO:0000313" key="1">
    <source>
        <dbReference type="EMBL" id="URE32905.1"/>
    </source>
</evidence>
<evidence type="ECO:0000313" key="2">
    <source>
        <dbReference type="Proteomes" id="UP001055439"/>
    </source>
</evidence>
<keyword evidence="2" id="KW-1185">Reference proteome</keyword>
<organism evidence="1 2">
    <name type="scientific">Musa troglodytarum</name>
    <name type="common">fe'i banana</name>
    <dbReference type="NCBI Taxonomy" id="320322"/>
    <lineage>
        <taxon>Eukaryota</taxon>
        <taxon>Viridiplantae</taxon>
        <taxon>Streptophyta</taxon>
        <taxon>Embryophyta</taxon>
        <taxon>Tracheophyta</taxon>
        <taxon>Spermatophyta</taxon>
        <taxon>Magnoliopsida</taxon>
        <taxon>Liliopsida</taxon>
        <taxon>Zingiberales</taxon>
        <taxon>Musaceae</taxon>
        <taxon>Musa</taxon>
    </lineage>
</organism>